<evidence type="ECO:0000256" key="6">
    <source>
        <dbReference type="SAM" id="Phobius"/>
    </source>
</evidence>
<evidence type="ECO:0000256" key="5">
    <source>
        <dbReference type="ARBA" id="ARBA00023136"/>
    </source>
</evidence>
<keyword evidence="3 6" id="KW-0812">Transmembrane</keyword>
<evidence type="ECO:0000256" key="4">
    <source>
        <dbReference type="ARBA" id="ARBA00022989"/>
    </source>
</evidence>
<dbReference type="AlphaFoldDB" id="J9FM48"/>
<dbReference type="EMBL" id="AMCI01005508">
    <property type="protein sequence ID" value="EJW95991.1"/>
    <property type="molecule type" value="Genomic_DNA"/>
</dbReference>
<keyword evidence="7" id="KW-0449">Lipoprotein</keyword>
<keyword evidence="2 7" id="KW-0808">Transferase</keyword>
<feature type="transmembrane region" description="Helical" evidence="6">
    <location>
        <begin position="20"/>
        <end position="39"/>
    </location>
</feature>
<feature type="transmembrane region" description="Helical" evidence="6">
    <location>
        <begin position="253"/>
        <end position="270"/>
    </location>
</feature>
<dbReference type="HAMAP" id="MF_01147">
    <property type="entry name" value="Lgt"/>
    <property type="match status" value="1"/>
</dbReference>
<dbReference type="GO" id="GO:0005886">
    <property type="term" value="C:plasma membrane"/>
    <property type="evidence" value="ECO:0007669"/>
    <property type="project" value="InterPro"/>
</dbReference>
<feature type="transmembrane region" description="Helical" evidence="6">
    <location>
        <begin position="111"/>
        <end position="128"/>
    </location>
</feature>
<organism evidence="7">
    <name type="scientific">gut metagenome</name>
    <dbReference type="NCBI Taxonomy" id="749906"/>
    <lineage>
        <taxon>unclassified sequences</taxon>
        <taxon>metagenomes</taxon>
        <taxon>organismal metagenomes</taxon>
    </lineage>
</organism>
<feature type="transmembrane region" description="Helical" evidence="6">
    <location>
        <begin position="135"/>
        <end position="153"/>
    </location>
</feature>
<dbReference type="PANTHER" id="PTHR30589:SF0">
    <property type="entry name" value="PHOSPHATIDYLGLYCEROL--PROLIPOPROTEIN DIACYLGLYCERYL TRANSFERASE"/>
    <property type="match status" value="1"/>
</dbReference>
<accession>J9FM48</accession>
<feature type="transmembrane region" description="Helical" evidence="6">
    <location>
        <begin position="59"/>
        <end position="80"/>
    </location>
</feature>
<keyword evidence="7" id="KW-0328">Glycosyltransferase</keyword>
<protein>
    <submittedName>
        <fullName evidence="7">Prolipoprotein diacylglyceryl transferase</fullName>
        <ecNumber evidence="7">2.4.99.-</ecNumber>
    </submittedName>
</protein>
<dbReference type="InterPro" id="IPR001640">
    <property type="entry name" value="Lgt"/>
</dbReference>
<keyword evidence="5 6" id="KW-0472">Membrane</keyword>
<evidence type="ECO:0000256" key="3">
    <source>
        <dbReference type="ARBA" id="ARBA00022692"/>
    </source>
</evidence>
<dbReference type="GO" id="GO:0042158">
    <property type="term" value="P:lipoprotein biosynthetic process"/>
    <property type="evidence" value="ECO:0007669"/>
    <property type="project" value="InterPro"/>
</dbReference>
<gene>
    <name evidence="7" type="ORF">EVA_15906</name>
</gene>
<dbReference type="Pfam" id="PF01790">
    <property type="entry name" value="LGT"/>
    <property type="match status" value="1"/>
</dbReference>
<dbReference type="EC" id="2.4.99.-" evidence="7"/>
<evidence type="ECO:0000256" key="1">
    <source>
        <dbReference type="ARBA" id="ARBA00022475"/>
    </source>
</evidence>
<dbReference type="PANTHER" id="PTHR30589">
    <property type="entry name" value="PROLIPOPROTEIN DIACYLGLYCERYL TRANSFERASE"/>
    <property type="match status" value="1"/>
</dbReference>
<evidence type="ECO:0000313" key="7">
    <source>
        <dbReference type="EMBL" id="EJW95991.1"/>
    </source>
</evidence>
<dbReference type="GO" id="GO:0008961">
    <property type="term" value="F:phosphatidylglycerol-prolipoprotein diacylglyceryl transferase activity"/>
    <property type="evidence" value="ECO:0007669"/>
    <property type="project" value="InterPro"/>
</dbReference>
<keyword evidence="4 6" id="KW-1133">Transmembrane helix</keyword>
<proteinExistence type="inferred from homology"/>
<name>J9FM48_9ZZZZ</name>
<comment type="caution">
    <text evidence="7">The sequence shown here is derived from an EMBL/GenBank/DDBJ whole genome shotgun (WGS) entry which is preliminary data.</text>
</comment>
<reference evidence="7" key="1">
    <citation type="journal article" date="2012" name="PLoS ONE">
        <title>Gene sets for utilization of primary and secondary nutrition supplies in the distal gut of endangered iberian lynx.</title>
        <authorList>
            <person name="Alcaide M."/>
            <person name="Messina E."/>
            <person name="Richter M."/>
            <person name="Bargiela R."/>
            <person name="Peplies J."/>
            <person name="Huws S.A."/>
            <person name="Newbold C.J."/>
            <person name="Golyshin P.N."/>
            <person name="Simon M.A."/>
            <person name="Lopez G."/>
            <person name="Yakimov M.M."/>
            <person name="Ferrer M."/>
        </authorList>
    </citation>
    <scope>NUCLEOTIDE SEQUENCE</scope>
</reference>
<evidence type="ECO:0000256" key="2">
    <source>
        <dbReference type="ARBA" id="ARBA00022679"/>
    </source>
</evidence>
<feature type="transmembrane region" description="Helical" evidence="6">
    <location>
        <begin position="189"/>
        <end position="206"/>
    </location>
</feature>
<sequence>MNTLLLSIHWNPNPELFNLFGISIRYYGLLWAVGIFLAYMVVHYQYRDKKIKEELFEPLFFYCFFGILIGARLGHCLFYDPDYYLSHFWEMILPIRFLPDGNWKFTGYEGLASHGGTLGLIIALWLYCRKTKLHYIDVLDMIAVATPITAFFIRMANLMNSEIIGKPTDVPWAFVFERVDMLPRHPGQLYEALAYLLLFFIMLFLYKKYSKTLHRGFFFGLCLTYIFTFRFFIEFVKENQEAFEDQMMFNMGQWLSVPFILIGVYFMFFYHRQKKA</sequence>
<dbReference type="NCBIfam" id="TIGR00544">
    <property type="entry name" value="lgt"/>
    <property type="match status" value="1"/>
</dbReference>
<feature type="transmembrane region" description="Helical" evidence="6">
    <location>
        <begin position="213"/>
        <end position="233"/>
    </location>
</feature>
<keyword evidence="1" id="KW-1003">Cell membrane</keyword>